<accession>A0A934N099</accession>
<evidence type="ECO:0000313" key="4">
    <source>
        <dbReference type="Proteomes" id="UP000248724"/>
    </source>
</evidence>
<dbReference type="EMBL" id="JAEKNS010000125">
    <property type="protein sequence ID" value="MBJ7595595.1"/>
    <property type="molecule type" value="Genomic_DNA"/>
</dbReference>
<comment type="caution">
    <text evidence="3">The sequence shown here is derived from an EMBL/GenBank/DDBJ whole genome shotgun (WGS) entry which is preliminary data.</text>
</comment>
<protein>
    <submittedName>
        <fullName evidence="3">FAD-dependent oxidoreductase</fullName>
    </submittedName>
</protein>
<gene>
    <name evidence="3" type="ORF">DLM65_05465</name>
    <name evidence="2" type="ORF">JF886_12185</name>
</gene>
<dbReference type="InterPro" id="IPR006076">
    <property type="entry name" value="FAD-dep_OxRdtase"/>
</dbReference>
<dbReference type="Gene3D" id="3.30.9.10">
    <property type="entry name" value="D-Amino Acid Oxidase, subunit A, domain 2"/>
    <property type="match status" value="1"/>
</dbReference>
<evidence type="ECO:0000313" key="2">
    <source>
        <dbReference type="EMBL" id="MBJ7595595.1"/>
    </source>
</evidence>
<reference evidence="2 5" key="3">
    <citation type="submission" date="2020-10" db="EMBL/GenBank/DDBJ databases">
        <title>Ca. Dormibacterota MAGs.</title>
        <authorList>
            <person name="Montgomery K."/>
        </authorList>
    </citation>
    <scope>NUCLEOTIDE SEQUENCE [LARGE SCALE GENOMIC DNA]</scope>
    <source>
        <strain evidence="2">SC8812_S17_18</strain>
    </source>
</reference>
<feature type="domain" description="FAD dependent oxidoreductase" evidence="1">
    <location>
        <begin position="40"/>
        <end position="392"/>
    </location>
</feature>
<reference evidence="3 4" key="1">
    <citation type="journal article" date="2017" name="Nature">
        <title>Atmospheric trace gases support primary production in Antarctic desert surface soil.</title>
        <authorList>
            <person name="Ji M."/>
            <person name="Greening C."/>
            <person name="Vanwonterghem I."/>
            <person name="Carere C.R."/>
            <person name="Bay S.K."/>
            <person name="Steen J.A."/>
            <person name="Montgomery K."/>
            <person name="Lines T."/>
            <person name="Beardall J."/>
            <person name="van Dorst J."/>
            <person name="Snape I."/>
            <person name="Stott M.B."/>
            <person name="Hugenholtz P."/>
            <person name="Ferrari B.C."/>
        </authorList>
    </citation>
    <scope>NUCLEOTIDE SEQUENCE [LARGE SCALE GENOMIC DNA]</scope>
    <source>
        <strain evidence="3">RRmetagenome_bin12</strain>
    </source>
</reference>
<dbReference type="PANTHER" id="PTHR13847">
    <property type="entry name" value="SARCOSINE DEHYDROGENASE-RELATED"/>
    <property type="match status" value="1"/>
</dbReference>
<dbReference type="Gene3D" id="3.50.50.60">
    <property type="entry name" value="FAD/NAD(P)-binding domain"/>
    <property type="match status" value="1"/>
</dbReference>
<dbReference type="EMBL" id="QHBU01000102">
    <property type="protein sequence ID" value="PZR81639.1"/>
    <property type="molecule type" value="Genomic_DNA"/>
</dbReference>
<dbReference type="RefSeq" id="WP_337312845.1">
    <property type="nucleotide sequence ID" value="NZ_JAEKNS010000125.1"/>
</dbReference>
<evidence type="ECO:0000313" key="5">
    <source>
        <dbReference type="Proteomes" id="UP000606991"/>
    </source>
</evidence>
<reference evidence="3" key="2">
    <citation type="submission" date="2018-05" db="EMBL/GenBank/DDBJ databases">
        <authorList>
            <person name="Ferrari B."/>
        </authorList>
    </citation>
    <scope>NUCLEOTIDE SEQUENCE</scope>
    <source>
        <strain evidence="3">RRmetagenome_bin12</strain>
    </source>
</reference>
<evidence type="ECO:0000259" key="1">
    <source>
        <dbReference type="Pfam" id="PF01266"/>
    </source>
</evidence>
<accession>A0A2W5Z8H1</accession>
<dbReference type="SUPFAM" id="SSF51905">
    <property type="entry name" value="FAD/NAD(P)-binding domain"/>
    <property type="match status" value="1"/>
</dbReference>
<organism evidence="3 4">
    <name type="scientific">Candidatus Aeolococcus gillhamiae</name>
    <dbReference type="NCBI Taxonomy" id="3127015"/>
    <lineage>
        <taxon>Bacteria</taxon>
        <taxon>Bacillati</taxon>
        <taxon>Candidatus Dormiibacterota</taxon>
        <taxon>Candidatus Dormibacteria</taxon>
        <taxon>Candidatus Aeolococcales</taxon>
        <taxon>Candidatus Aeolococcaceae</taxon>
        <taxon>Candidatus Aeolococcus</taxon>
    </lineage>
</organism>
<evidence type="ECO:0000313" key="3">
    <source>
        <dbReference type="EMBL" id="PZR81639.1"/>
    </source>
</evidence>
<dbReference type="Proteomes" id="UP000606991">
    <property type="component" value="Unassembled WGS sequence"/>
</dbReference>
<dbReference type="PANTHER" id="PTHR13847:SF281">
    <property type="entry name" value="FAD DEPENDENT OXIDOREDUCTASE DOMAIN-CONTAINING PROTEIN"/>
    <property type="match status" value="1"/>
</dbReference>
<dbReference type="GO" id="GO:0005737">
    <property type="term" value="C:cytoplasm"/>
    <property type="evidence" value="ECO:0007669"/>
    <property type="project" value="TreeGrafter"/>
</dbReference>
<proteinExistence type="predicted"/>
<dbReference type="Pfam" id="PF01266">
    <property type="entry name" value="DAO"/>
    <property type="match status" value="1"/>
</dbReference>
<name>A0A2W5Z8H1_9BACT</name>
<dbReference type="AlphaFoldDB" id="A0A2W5Z8H1"/>
<dbReference type="Proteomes" id="UP000248724">
    <property type="component" value="Unassembled WGS sequence"/>
</dbReference>
<sequence length="458" mass="50458">MTSTAGVDRSLSASRPRVFWLDSDRRPSPHPPLSSDASTDLAVVGGGYSGLWTALLAKERDPHRDVLLLEGERIGWAATGRNGGFCSASLTHGAENGRRRFPDEFETLERLGRQNLDEIETSIRGYGIDCDYRRSGSISVATEPHHVGWLHDEPGEFLDQSAVRAEVNSPTYLAGSWERDTALVNPAALAWGLAEAAMNAGVRIAEHTPVLAVRRAGAGVHLQTPGGVVRAATVALGTNAFPSPVRRLRLFTVPVYDYVLVTEPLSAEQLAAIRWSNGAGLNDVTNQFHYYRMTADHRILWGGYDAIYHFGRKVRPVYDQRPDTFRTLAHHFFHTFPQLEGIRFSHRWGGAIDTCTRFFAFYGTALGGRVSYALGYTGLGVGASRFAANVMLDLLSGEATERTRLRMVREKPLPFPPEPLAFAGIQATRWSLARADRNAGRRNLWLRALDSLGLGFDS</sequence>
<dbReference type="InterPro" id="IPR036188">
    <property type="entry name" value="FAD/NAD-bd_sf"/>
</dbReference>